<dbReference type="STRING" id="94643.A0A2A9MGG5"/>
<evidence type="ECO:0000313" key="9">
    <source>
        <dbReference type="Proteomes" id="UP000224006"/>
    </source>
</evidence>
<evidence type="ECO:0000256" key="6">
    <source>
        <dbReference type="SAM" id="MobiDB-lite"/>
    </source>
</evidence>
<evidence type="ECO:0000256" key="1">
    <source>
        <dbReference type="ARBA" id="ARBA00022527"/>
    </source>
</evidence>
<dbReference type="Proteomes" id="UP000224006">
    <property type="component" value="Chromosome V"/>
</dbReference>
<reference evidence="8 9" key="1">
    <citation type="submission" date="2017-09" db="EMBL/GenBank/DDBJ databases">
        <title>Genome sequencing of Besnoitia besnoiti strain Bb-Ger1.</title>
        <authorList>
            <person name="Schares G."/>
            <person name="Venepally P."/>
            <person name="Lorenzi H.A."/>
        </authorList>
    </citation>
    <scope>NUCLEOTIDE SEQUENCE [LARGE SCALE GENOMIC DNA]</scope>
    <source>
        <strain evidence="8 9">Bb-Ger1</strain>
    </source>
</reference>
<keyword evidence="5" id="KW-0067">ATP-binding</keyword>
<feature type="region of interest" description="Disordered" evidence="6">
    <location>
        <begin position="1"/>
        <end position="22"/>
    </location>
</feature>
<gene>
    <name evidence="8" type="ORF">BESB_062380</name>
</gene>
<dbReference type="InterPro" id="IPR027916">
    <property type="entry name" value="Kinase-like_dom_ROP"/>
</dbReference>
<dbReference type="InterPro" id="IPR008271">
    <property type="entry name" value="Ser/Thr_kinase_AS"/>
</dbReference>
<name>A0A2A9MGG5_BESBE</name>
<keyword evidence="9" id="KW-1185">Reference proteome</keyword>
<evidence type="ECO:0000256" key="3">
    <source>
        <dbReference type="ARBA" id="ARBA00022741"/>
    </source>
</evidence>
<evidence type="ECO:0000313" key="8">
    <source>
        <dbReference type="EMBL" id="PFH35351.1"/>
    </source>
</evidence>
<evidence type="ECO:0000256" key="2">
    <source>
        <dbReference type="ARBA" id="ARBA00022679"/>
    </source>
</evidence>
<dbReference type="GO" id="GO:0005524">
    <property type="term" value="F:ATP binding"/>
    <property type="evidence" value="ECO:0007669"/>
    <property type="project" value="UniProtKB-KW"/>
</dbReference>
<evidence type="ECO:0000256" key="4">
    <source>
        <dbReference type="ARBA" id="ARBA00022777"/>
    </source>
</evidence>
<feature type="region of interest" description="Disordered" evidence="6">
    <location>
        <begin position="60"/>
        <end position="83"/>
    </location>
</feature>
<dbReference type="PROSITE" id="PS50011">
    <property type="entry name" value="PROTEIN_KINASE_DOM"/>
    <property type="match status" value="1"/>
</dbReference>
<dbReference type="InterPro" id="IPR000719">
    <property type="entry name" value="Prot_kinase_dom"/>
</dbReference>
<feature type="domain" description="Protein kinase" evidence="7">
    <location>
        <begin position="159"/>
        <end position="425"/>
    </location>
</feature>
<dbReference type="InterPro" id="IPR050205">
    <property type="entry name" value="CDPK_Ser/Thr_kinases"/>
</dbReference>
<comment type="caution">
    <text evidence="8">The sequence shown here is derived from an EMBL/GenBank/DDBJ whole genome shotgun (WGS) entry which is preliminary data.</text>
</comment>
<dbReference type="SMART" id="SM00220">
    <property type="entry name" value="S_TKc"/>
    <property type="match status" value="1"/>
</dbReference>
<dbReference type="InterPro" id="IPR011009">
    <property type="entry name" value="Kinase-like_dom_sf"/>
</dbReference>
<keyword evidence="4" id="KW-0418">Kinase</keyword>
<evidence type="ECO:0000259" key="7">
    <source>
        <dbReference type="PROSITE" id="PS50011"/>
    </source>
</evidence>
<dbReference type="GO" id="GO:0004674">
    <property type="term" value="F:protein serine/threonine kinase activity"/>
    <property type="evidence" value="ECO:0007669"/>
    <property type="project" value="UniProtKB-KW"/>
</dbReference>
<dbReference type="KEGG" id="bbes:BESB_062380"/>
<dbReference type="RefSeq" id="XP_029219360.1">
    <property type="nucleotide sequence ID" value="XM_029364652.1"/>
</dbReference>
<dbReference type="SUPFAM" id="SSF56112">
    <property type="entry name" value="Protein kinase-like (PK-like)"/>
    <property type="match status" value="1"/>
</dbReference>
<dbReference type="VEuPathDB" id="ToxoDB:BESB_062380"/>
<keyword evidence="1" id="KW-0723">Serine/threonine-protein kinase</keyword>
<dbReference type="GeneID" id="40311166"/>
<dbReference type="AlphaFoldDB" id="A0A2A9MGG5"/>
<keyword evidence="3" id="KW-0547">Nucleotide-binding</keyword>
<evidence type="ECO:0000256" key="5">
    <source>
        <dbReference type="ARBA" id="ARBA00022840"/>
    </source>
</evidence>
<dbReference type="EMBL" id="NWUJ01000005">
    <property type="protein sequence ID" value="PFH35351.1"/>
    <property type="molecule type" value="Genomic_DNA"/>
</dbReference>
<proteinExistence type="predicted"/>
<dbReference type="PROSITE" id="PS00108">
    <property type="entry name" value="PROTEIN_KINASE_ST"/>
    <property type="match status" value="1"/>
</dbReference>
<accession>A0A2A9MGG5</accession>
<dbReference type="OrthoDB" id="447103at2759"/>
<protein>
    <submittedName>
        <fullName evidence="8">Rhoptry protein ROP4</fullName>
    </submittedName>
</protein>
<sequence length="452" mass="51082">MSIPRLYAVMSTGDRRPRRGGSNAPRWLPLLCVILTICQEEQRDGGVRCCCLDANAEPASSSITQKDDSPSGEGTQTGPGKEPLIGLQRAAREARPPLGEPGDAIIEHLVASTADQPHETNDPPSTAAAYDQALSETFWKKGSAIGLVSERLRRKRRTFVRDKVFDYGDYGFVFTATELETRSEFVVKTSHFMHKPSAQDMGFFRREGRCTDLFAEVQSPQQAQDFLRFMVAFESMEIPNQPKTRDAYVDTRCIWIQNSFMLMPKAHTDLSKVLRALPSYGRQNSDLAYNARLQLTYQVVRLAANLQDQGVVHNDIKPENLLVMRDGRVFLGDFGNVQKARRKIQLHRRSSKRFAADSWAVGTVLYIIWCGRPPFNRFTPFSSWQLNYEDCPSLSGHVKHLIEGFLIRSPEHRLLAVPAVRSPEFKQIHEEIRRALPAYQSRTLSAGLGELR</sequence>
<dbReference type="PANTHER" id="PTHR24349">
    <property type="entry name" value="SERINE/THREONINE-PROTEIN KINASE"/>
    <property type="match status" value="1"/>
</dbReference>
<dbReference type="Gene3D" id="1.10.510.10">
    <property type="entry name" value="Transferase(Phosphotransferase) domain 1"/>
    <property type="match status" value="1"/>
</dbReference>
<dbReference type="Pfam" id="PF14531">
    <property type="entry name" value="Kinase-like"/>
    <property type="match status" value="1"/>
</dbReference>
<organism evidence="8 9">
    <name type="scientific">Besnoitia besnoiti</name>
    <name type="common">Apicomplexan protozoan</name>
    <dbReference type="NCBI Taxonomy" id="94643"/>
    <lineage>
        <taxon>Eukaryota</taxon>
        <taxon>Sar</taxon>
        <taxon>Alveolata</taxon>
        <taxon>Apicomplexa</taxon>
        <taxon>Conoidasida</taxon>
        <taxon>Coccidia</taxon>
        <taxon>Eucoccidiorida</taxon>
        <taxon>Eimeriorina</taxon>
        <taxon>Sarcocystidae</taxon>
        <taxon>Besnoitia</taxon>
    </lineage>
</organism>
<dbReference type="Gene3D" id="3.30.200.20">
    <property type="entry name" value="Phosphorylase Kinase, domain 1"/>
    <property type="match status" value="1"/>
</dbReference>
<keyword evidence="2" id="KW-0808">Transferase</keyword>